<dbReference type="InterPro" id="IPR036388">
    <property type="entry name" value="WH-like_DNA-bd_sf"/>
</dbReference>
<keyword evidence="3" id="KW-0238">DNA-binding</keyword>
<dbReference type="Proteomes" id="UP000461670">
    <property type="component" value="Unassembled WGS sequence"/>
</dbReference>
<protein>
    <submittedName>
        <fullName evidence="6">HTH-type transcriptional regulator GltR</fullName>
    </submittedName>
</protein>
<keyword evidence="2" id="KW-0805">Transcription regulation</keyword>
<dbReference type="PROSITE" id="PS50931">
    <property type="entry name" value="HTH_LYSR"/>
    <property type="match status" value="1"/>
</dbReference>
<comment type="caution">
    <text evidence="6">The sequence shown here is derived from an EMBL/GenBank/DDBJ whole genome shotgun (WGS) entry which is preliminary data.</text>
</comment>
<dbReference type="Gene3D" id="3.40.190.10">
    <property type="entry name" value="Periplasmic binding protein-like II"/>
    <property type="match status" value="2"/>
</dbReference>
<dbReference type="Pfam" id="PF03466">
    <property type="entry name" value="LysR_substrate"/>
    <property type="match status" value="1"/>
</dbReference>
<name>A0A7V8FL35_9BURK</name>
<reference evidence="7" key="1">
    <citation type="journal article" date="2020" name="MBio">
        <title>Horizontal gene transfer to a defensive symbiont with a reduced genome amongst a multipartite beetle microbiome.</title>
        <authorList>
            <person name="Waterworth S.C."/>
            <person name="Florez L.V."/>
            <person name="Rees E.R."/>
            <person name="Hertweck C."/>
            <person name="Kaltenpoth M."/>
            <person name="Kwan J.C."/>
        </authorList>
    </citation>
    <scope>NUCLEOTIDE SEQUENCE [LARGE SCALE GENOMIC DNA]</scope>
</reference>
<organism evidence="6 7">
    <name type="scientific">Paracidovorax wautersii</name>
    <dbReference type="NCBI Taxonomy" id="1177982"/>
    <lineage>
        <taxon>Bacteria</taxon>
        <taxon>Pseudomonadati</taxon>
        <taxon>Pseudomonadota</taxon>
        <taxon>Betaproteobacteria</taxon>
        <taxon>Burkholderiales</taxon>
        <taxon>Comamonadaceae</taxon>
        <taxon>Paracidovorax</taxon>
    </lineage>
</organism>
<dbReference type="GO" id="GO:0003700">
    <property type="term" value="F:DNA-binding transcription factor activity"/>
    <property type="evidence" value="ECO:0007669"/>
    <property type="project" value="InterPro"/>
</dbReference>
<comment type="similarity">
    <text evidence="1">Belongs to the LysR transcriptional regulatory family.</text>
</comment>
<evidence type="ECO:0000256" key="4">
    <source>
        <dbReference type="ARBA" id="ARBA00023163"/>
    </source>
</evidence>
<dbReference type="Gene3D" id="1.10.10.10">
    <property type="entry name" value="Winged helix-like DNA-binding domain superfamily/Winged helix DNA-binding domain"/>
    <property type="match status" value="1"/>
</dbReference>
<dbReference type="PANTHER" id="PTHR30346:SF28">
    <property type="entry name" value="HTH-TYPE TRANSCRIPTIONAL REGULATOR CYNR"/>
    <property type="match status" value="1"/>
</dbReference>
<dbReference type="FunFam" id="1.10.10.10:FF:000001">
    <property type="entry name" value="LysR family transcriptional regulator"/>
    <property type="match status" value="1"/>
</dbReference>
<accession>A0A7V8FL35</accession>
<evidence type="ECO:0000313" key="7">
    <source>
        <dbReference type="Proteomes" id="UP000461670"/>
    </source>
</evidence>
<dbReference type="SUPFAM" id="SSF53850">
    <property type="entry name" value="Periplasmic binding protein-like II"/>
    <property type="match status" value="1"/>
</dbReference>
<dbReference type="GO" id="GO:0003677">
    <property type="term" value="F:DNA binding"/>
    <property type="evidence" value="ECO:0007669"/>
    <property type="project" value="UniProtKB-KW"/>
</dbReference>
<dbReference type="InterPro" id="IPR005119">
    <property type="entry name" value="LysR_subst-bd"/>
</dbReference>
<dbReference type="InterPro" id="IPR000847">
    <property type="entry name" value="LysR_HTH_N"/>
</dbReference>
<dbReference type="EMBL" id="WNDQ01000074">
    <property type="protein sequence ID" value="KAF1018782.1"/>
    <property type="molecule type" value="Genomic_DNA"/>
</dbReference>
<dbReference type="Pfam" id="PF00126">
    <property type="entry name" value="HTH_1"/>
    <property type="match status" value="1"/>
</dbReference>
<keyword evidence="4" id="KW-0804">Transcription</keyword>
<feature type="domain" description="HTH lysR-type" evidence="5">
    <location>
        <begin position="1"/>
        <end position="58"/>
    </location>
</feature>
<proteinExistence type="inferred from homology"/>
<evidence type="ECO:0000313" key="6">
    <source>
        <dbReference type="EMBL" id="KAF1018782.1"/>
    </source>
</evidence>
<evidence type="ECO:0000256" key="2">
    <source>
        <dbReference type="ARBA" id="ARBA00023015"/>
    </source>
</evidence>
<sequence>MDLESLRIFRSVAAELSVTHAATRLGRAPSNVSTRIQQLEADLGVDLFVRSGKRMALSTAGERFLDYAQRFLALETEARHVVTGGQDGGMLRIGSMESTAASRLPALLVPYHSAHPTTRLELSTGASRQLIERVRKGQLDCAFAALPPSLTEPAALDELGLCTAHGWTEDLVLLLPVGDAKAKRISDVRTRSFAGFPQGCTYRSLAEDLLGAGGSTEWSVQEMNSYHAMIACVAAGASVTLLPQSVLALTRLPAGLGTLKVGRSDTVLLWRAGYDTPAFGHLRAHLKGAQQGAPQ</sequence>
<evidence type="ECO:0000259" key="5">
    <source>
        <dbReference type="PROSITE" id="PS50931"/>
    </source>
</evidence>
<dbReference type="PANTHER" id="PTHR30346">
    <property type="entry name" value="TRANSCRIPTIONAL DUAL REGULATOR HCAR-RELATED"/>
    <property type="match status" value="1"/>
</dbReference>
<evidence type="ECO:0000256" key="3">
    <source>
        <dbReference type="ARBA" id="ARBA00023125"/>
    </source>
</evidence>
<dbReference type="InterPro" id="IPR036390">
    <property type="entry name" value="WH_DNA-bd_sf"/>
</dbReference>
<evidence type="ECO:0000256" key="1">
    <source>
        <dbReference type="ARBA" id="ARBA00009437"/>
    </source>
</evidence>
<dbReference type="AlphaFoldDB" id="A0A7V8FL35"/>
<dbReference type="GO" id="GO:0032993">
    <property type="term" value="C:protein-DNA complex"/>
    <property type="evidence" value="ECO:0007669"/>
    <property type="project" value="TreeGrafter"/>
</dbReference>
<dbReference type="SUPFAM" id="SSF46785">
    <property type="entry name" value="Winged helix' DNA-binding domain"/>
    <property type="match status" value="1"/>
</dbReference>
<gene>
    <name evidence="6" type="primary">gltR_2</name>
    <name evidence="6" type="ORF">GAK30_03496</name>
</gene>